<dbReference type="PANTHER" id="PTHR43000">
    <property type="entry name" value="DTDP-D-GLUCOSE 4,6-DEHYDRATASE-RELATED"/>
    <property type="match status" value="1"/>
</dbReference>
<comment type="similarity">
    <text evidence="1">Belongs to the NAD(P)-dependent epimerase/dehydratase family.</text>
</comment>
<organism evidence="2">
    <name type="scientific">Staphylococcus simulans</name>
    <dbReference type="NCBI Taxonomy" id="1286"/>
    <lineage>
        <taxon>Bacteria</taxon>
        <taxon>Bacillati</taxon>
        <taxon>Bacillota</taxon>
        <taxon>Bacilli</taxon>
        <taxon>Bacillales</taxon>
        <taxon>Staphylococcaceae</taxon>
        <taxon>Staphylococcus</taxon>
    </lineage>
</organism>
<sequence>MKVLITGGAGFIGSHIAEKFNNEGGEVFVVDNLSTGKRDNIPFIDEDHFYQNDVKDFELLEELVKVHQFDYVFHLAAMVSVVETVGKPVESNGDNIDSTIHLLEANRQHNPNLKKFLFASSAAIYGDLPDLPKSTDSKINPLSPYAVQKFASEQYTKIYHSLYNLPTVSLRFFNVYGPRQNPESDYSGVLSILNQKFLNKDDFTFFGDGKQTRDFIYIKDLLQAIWIVLEKEETNGKIYNAGTGEETDLLTVFKAFSDYFGYEVHYSFEDERAGDIKYSRSDVTPLKALGYQPEYPVSKGIAEYLEYNKN</sequence>
<dbReference type="KEGG" id="ssif:AL483_12025"/>
<dbReference type="Gene3D" id="3.40.50.720">
    <property type="entry name" value="NAD(P)-binding Rossmann-like Domain"/>
    <property type="match status" value="1"/>
</dbReference>
<protein>
    <submittedName>
        <fullName evidence="2">UDP-glucose 4-epimerase</fullName>
        <ecNumber evidence="2">5.1.3.2</ecNumber>
    </submittedName>
</protein>
<dbReference type="EC" id="5.1.3.2" evidence="2"/>
<proteinExistence type="inferred from homology"/>
<dbReference type="RefSeq" id="WP_002479912.1">
    <property type="nucleotide sequence ID" value="NZ_CACRUO010000031.1"/>
</dbReference>
<accession>A0A6N3C999</accession>
<reference evidence="2" key="1">
    <citation type="submission" date="2019-11" db="EMBL/GenBank/DDBJ databases">
        <authorList>
            <person name="Feng L."/>
        </authorList>
    </citation>
    <scope>NUCLEOTIDE SEQUENCE</scope>
    <source>
        <strain evidence="2">SsimulansLFYP27</strain>
    </source>
</reference>
<evidence type="ECO:0000313" key="2">
    <source>
        <dbReference type="EMBL" id="VYU09613.1"/>
    </source>
</evidence>
<dbReference type="AlphaFoldDB" id="A0A6N3C999"/>
<name>A0A6N3C999_STASI</name>
<dbReference type="GO" id="GO:0003978">
    <property type="term" value="F:UDP-glucose 4-epimerase activity"/>
    <property type="evidence" value="ECO:0007669"/>
    <property type="project" value="UniProtKB-EC"/>
</dbReference>
<gene>
    <name evidence="2" type="ORF">SSLFYP27_01410</name>
</gene>
<dbReference type="Gene3D" id="3.90.25.10">
    <property type="entry name" value="UDP-galactose 4-epimerase, domain 1"/>
    <property type="match status" value="1"/>
</dbReference>
<dbReference type="Pfam" id="PF01370">
    <property type="entry name" value="Epimerase"/>
    <property type="match status" value="1"/>
</dbReference>
<dbReference type="EMBL" id="CACRUO010000031">
    <property type="protein sequence ID" value="VYU09613.1"/>
    <property type="molecule type" value="Genomic_DNA"/>
</dbReference>
<dbReference type="InterPro" id="IPR036291">
    <property type="entry name" value="NAD(P)-bd_dom_sf"/>
</dbReference>
<dbReference type="InterPro" id="IPR001509">
    <property type="entry name" value="Epimerase_deHydtase"/>
</dbReference>
<dbReference type="SUPFAM" id="SSF51735">
    <property type="entry name" value="NAD(P)-binding Rossmann-fold domains"/>
    <property type="match status" value="1"/>
</dbReference>
<keyword evidence="2" id="KW-0413">Isomerase</keyword>
<evidence type="ECO:0000256" key="1">
    <source>
        <dbReference type="ARBA" id="ARBA00007637"/>
    </source>
</evidence>